<dbReference type="InterPro" id="IPR039556">
    <property type="entry name" value="ICL/PEPM"/>
</dbReference>
<dbReference type="PANTHER" id="PTHR42905:SF2">
    <property type="entry name" value="PHOSPHOENOLPYRUVATE CARBOXYLASE FAMILY PROTEIN"/>
    <property type="match status" value="1"/>
</dbReference>
<dbReference type="PANTHER" id="PTHR42905">
    <property type="entry name" value="PHOSPHOENOLPYRUVATE CARBOXYLASE"/>
    <property type="match status" value="1"/>
</dbReference>
<gene>
    <name evidence="1" type="ORF">TrRE_jg2169</name>
</gene>
<dbReference type="Pfam" id="PF13714">
    <property type="entry name" value="PEP_mutase"/>
    <property type="match status" value="1"/>
</dbReference>
<protein>
    <recommendedName>
        <fullName evidence="3">Carboxyvinyl-carboxyphosphonate phosphorylmutase</fullName>
    </recommendedName>
</protein>
<evidence type="ECO:0000313" key="1">
    <source>
        <dbReference type="EMBL" id="GMI20705.1"/>
    </source>
</evidence>
<dbReference type="SUPFAM" id="SSF51621">
    <property type="entry name" value="Phosphoenolpyruvate/pyruvate domain"/>
    <property type="match status" value="1"/>
</dbReference>
<dbReference type="Proteomes" id="UP001165082">
    <property type="component" value="Unassembled WGS sequence"/>
</dbReference>
<dbReference type="InterPro" id="IPR040442">
    <property type="entry name" value="Pyrv_kinase-like_dom_sf"/>
</dbReference>
<sequence>AQAIASSLQNSRSPPLPCIADGDTGYGGISSIRRTVLNYGRAGMAGVMIEDQVSPKRCGHVLGKDVVPFPSAVRRVRAACDARDEHSRSYGTPGPLILARTDARGSEAFGGEEGLEEALRRCRAFREAGADITFLESPRDKGEMRRFCEEVEGPKLANMLEGGYTPIVGREELEEMGFSLAAYPLTLMSSAMKAMDEVLDKIAAGENCDGSILEFQNVKEKVGFGDLRALEELYE</sequence>
<evidence type="ECO:0008006" key="3">
    <source>
        <dbReference type="Google" id="ProtNLM"/>
    </source>
</evidence>
<dbReference type="CDD" id="cd00377">
    <property type="entry name" value="ICL_PEPM"/>
    <property type="match status" value="1"/>
</dbReference>
<dbReference type="GO" id="GO:0003824">
    <property type="term" value="F:catalytic activity"/>
    <property type="evidence" value="ECO:0007669"/>
    <property type="project" value="InterPro"/>
</dbReference>
<keyword evidence="2" id="KW-1185">Reference proteome</keyword>
<evidence type="ECO:0000313" key="2">
    <source>
        <dbReference type="Proteomes" id="UP001165082"/>
    </source>
</evidence>
<organism evidence="1 2">
    <name type="scientific">Triparma retinervis</name>
    <dbReference type="NCBI Taxonomy" id="2557542"/>
    <lineage>
        <taxon>Eukaryota</taxon>
        <taxon>Sar</taxon>
        <taxon>Stramenopiles</taxon>
        <taxon>Ochrophyta</taxon>
        <taxon>Bolidophyceae</taxon>
        <taxon>Parmales</taxon>
        <taxon>Triparmaceae</taxon>
        <taxon>Triparma</taxon>
    </lineage>
</organism>
<dbReference type="OrthoDB" id="1923844at2759"/>
<proteinExistence type="predicted"/>
<dbReference type="Gene3D" id="3.20.20.60">
    <property type="entry name" value="Phosphoenolpyruvate-binding domains"/>
    <property type="match status" value="1"/>
</dbReference>
<comment type="caution">
    <text evidence="1">The sequence shown here is derived from an EMBL/GenBank/DDBJ whole genome shotgun (WGS) entry which is preliminary data.</text>
</comment>
<accession>A0A9W7FUK8</accession>
<name>A0A9W7FUK8_9STRA</name>
<dbReference type="AlphaFoldDB" id="A0A9W7FUK8"/>
<feature type="non-terminal residue" evidence="1">
    <location>
        <position position="1"/>
    </location>
</feature>
<reference evidence="1" key="1">
    <citation type="submission" date="2022-07" db="EMBL/GenBank/DDBJ databases">
        <title>Genome analysis of Parmales, a sister group of diatoms, reveals the evolutionary specialization of diatoms from phago-mixotrophs to photoautotrophs.</title>
        <authorList>
            <person name="Ban H."/>
            <person name="Sato S."/>
            <person name="Yoshikawa S."/>
            <person name="Kazumasa Y."/>
            <person name="Nakamura Y."/>
            <person name="Ichinomiya M."/>
            <person name="Saitoh K."/>
            <person name="Sato N."/>
            <person name="Blanc-Mathieu R."/>
            <person name="Endo H."/>
            <person name="Kuwata A."/>
            <person name="Ogata H."/>
        </authorList>
    </citation>
    <scope>NUCLEOTIDE SEQUENCE</scope>
</reference>
<dbReference type="EMBL" id="BRXZ01008065">
    <property type="protein sequence ID" value="GMI20705.1"/>
    <property type="molecule type" value="Genomic_DNA"/>
</dbReference>
<dbReference type="InterPro" id="IPR015813">
    <property type="entry name" value="Pyrv/PenolPyrv_kinase-like_dom"/>
</dbReference>